<evidence type="ECO:0000256" key="2">
    <source>
        <dbReference type="SAM" id="MobiDB-lite"/>
    </source>
</evidence>
<protein>
    <recommendedName>
        <fullName evidence="6">GDSL family lipase</fullName>
    </recommendedName>
</protein>
<keyword evidence="1" id="KW-0378">Hydrolase</keyword>
<evidence type="ECO:0000256" key="3">
    <source>
        <dbReference type="SAM" id="SignalP"/>
    </source>
</evidence>
<organism evidence="4 5">
    <name type="scientific">Comamonas serinivorans</name>
    <dbReference type="NCBI Taxonomy" id="1082851"/>
    <lineage>
        <taxon>Bacteria</taxon>
        <taxon>Pseudomonadati</taxon>
        <taxon>Pseudomonadota</taxon>
        <taxon>Betaproteobacteria</taxon>
        <taxon>Burkholderiales</taxon>
        <taxon>Comamonadaceae</taxon>
        <taxon>Comamonas</taxon>
    </lineage>
</organism>
<dbReference type="PANTHER" id="PTHR45648">
    <property type="entry name" value="GDSL LIPASE/ACYLHYDROLASE FAMILY PROTEIN (AFU_ORTHOLOGUE AFUA_4G14700)"/>
    <property type="match status" value="1"/>
</dbReference>
<dbReference type="Proteomes" id="UP000196138">
    <property type="component" value="Chromosome"/>
</dbReference>
<feature type="compositionally biased region" description="Polar residues" evidence="2">
    <location>
        <begin position="53"/>
        <end position="64"/>
    </location>
</feature>
<dbReference type="PROSITE" id="PS51257">
    <property type="entry name" value="PROKAR_LIPOPROTEIN"/>
    <property type="match status" value="1"/>
</dbReference>
<dbReference type="GO" id="GO:0016788">
    <property type="term" value="F:hydrolase activity, acting on ester bonds"/>
    <property type="evidence" value="ECO:0007669"/>
    <property type="project" value="UniProtKB-ARBA"/>
</dbReference>
<evidence type="ECO:0008006" key="6">
    <source>
        <dbReference type="Google" id="ProtNLM"/>
    </source>
</evidence>
<feature type="signal peptide" evidence="3">
    <location>
        <begin position="1"/>
        <end position="23"/>
    </location>
</feature>
<name>A0A1Y0EI81_9BURK</name>
<feature type="chain" id="PRO_5012055895" description="GDSL family lipase" evidence="3">
    <location>
        <begin position="24"/>
        <end position="309"/>
    </location>
</feature>
<evidence type="ECO:0000256" key="1">
    <source>
        <dbReference type="ARBA" id="ARBA00022801"/>
    </source>
</evidence>
<proteinExistence type="predicted"/>
<evidence type="ECO:0000313" key="4">
    <source>
        <dbReference type="EMBL" id="ARU03294.1"/>
    </source>
</evidence>
<evidence type="ECO:0000313" key="5">
    <source>
        <dbReference type="Proteomes" id="UP000196138"/>
    </source>
</evidence>
<keyword evidence="3" id="KW-0732">Signal</keyword>
<dbReference type="InterPro" id="IPR051058">
    <property type="entry name" value="GDSL_Est/Lipase"/>
</dbReference>
<accession>A0A1Y0EI81</accession>
<dbReference type="OrthoDB" id="9148933at2"/>
<gene>
    <name evidence="4" type="ORF">CCO03_00055</name>
</gene>
<dbReference type="PANTHER" id="PTHR45648:SF5">
    <property type="entry name" value="OS04G0577300 PROTEIN"/>
    <property type="match status" value="1"/>
</dbReference>
<dbReference type="EMBL" id="CP021455">
    <property type="protein sequence ID" value="ARU03294.1"/>
    <property type="molecule type" value="Genomic_DNA"/>
</dbReference>
<reference evidence="4 5" key="1">
    <citation type="submission" date="2017-05" db="EMBL/GenBank/DDBJ databases">
        <authorList>
            <person name="Song R."/>
            <person name="Chenine A.L."/>
            <person name="Ruprecht R.M."/>
        </authorList>
    </citation>
    <scope>NUCLEOTIDE SEQUENCE [LARGE SCALE GENOMIC DNA]</scope>
    <source>
        <strain evidence="4 5">DSM 26136</strain>
    </source>
</reference>
<dbReference type="KEGG" id="cser:CCO03_00055"/>
<keyword evidence="5" id="KW-1185">Reference proteome</keyword>
<dbReference type="Gene3D" id="3.40.50.1110">
    <property type="entry name" value="SGNH hydrolase"/>
    <property type="match status" value="1"/>
</dbReference>
<dbReference type="InterPro" id="IPR036514">
    <property type="entry name" value="SGNH_hydro_sf"/>
</dbReference>
<sequence>MHSSVLRRATLALALAGSAALTACGSSSVESALTPERFLAVGDGYSDIGQGPNGTRPTVNDGSNNWTQQIAADYNRTLKPANEGGYSWAQAYARVTQADTTGHNAPSITQQVTSLLNATTLGDRDVVIMSGGLSDVYAEVEAANGVITDATRAAVSKAGTEFGQQVRRLVKDGGAKYVLVTGVYNLGKSPWGLAYGDEVAAQITRLAVAFNDAVLLEINNLAENVLFRDSAVIYNILANEPDTYGIDNEDTPVCTVAEAYDCTTSTLLPGANYDTYLWSDSLNLTPRINRIFGDRSFGESMGYQFQYRW</sequence>
<dbReference type="RefSeq" id="WP_087275581.1">
    <property type="nucleotide sequence ID" value="NZ_CP021455.1"/>
</dbReference>
<feature type="region of interest" description="Disordered" evidence="2">
    <location>
        <begin position="44"/>
        <end position="64"/>
    </location>
</feature>
<dbReference type="AlphaFoldDB" id="A0A1Y0EI81"/>